<keyword evidence="10 14" id="KW-0460">Magnesium</keyword>
<keyword evidence="9 14" id="KW-0547">Nucleotide-binding</keyword>
<evidence type="ECO:0000256" key="11">
    <source>
        <dbReference type="ARBA" id="ARBA00023134"/>
    </source>
</evidence>
<organism evidence="19 20">
    <name type="scientific">Synchytrium microbalum</name>
    <dbReference type="NCBI Taxonomy" id="1806994"/>
    <lineage>
        <taxon>Eukaryota</taxon>
        <taxon>Fungi</taxon>
        <taxon>Fungi incertae sedis</taxon>
        <taxon>Chytridiomycota</taxon>
        <taxon>Chytridiomycota incertae sedis</taxon>
        <taxon>Chytridiomycetes</taxon>
        <taxon>Synchytriales</taxon>
        <taxon>Synchytriaceae</taxon>
        <taxon>Synchytrium</taxon>
    </lineage>
</organism>
<dbReference type="PANTHER" id="PTHR12729">
    <property type="entry name" value="TRNA(HIS) GUANYLYLTRANSFERASE-RELATED"/>
    <property type="match status" value="1"/>
</dbReference>
<feature type="binding site" evidence="16">
    <location>
        <position position="69"/>
    </location>
    <ligand>
        <name>Mg(2+)</name>
        <dbReference type="ChEBI" id="CHEBI:18420"/>
        <label>2</label>
        <note>catalytic</note>
    </ligand>
</feature>
<feature type="binding site" evidence="16">
    <location>
        <position position="116"/>
    </location>
    <ligand>
        <name>Mg(2+)</name>
        <dbReference type="ChEBI" id="CHEBI:18420"/>
        <label>2</label>
        <note>catalytic</note>
    </ligand>
</feature>
<dbReference type="OrthoDB" id="62560at2759"/>
<evidence type="ECO:0000256" key="14">
    <source>
        <dbReference type="PIRNR" id="PIRNR028980"/>
    </source>
</evidence>
<feature type="binding site" evidence="15">
    <location>
        <begin position="115"/>
        <end position="116"/>
    </location>
    <ligand>
        <name>GTP</name>
        <dbReference type="ChEBI" id="CHEBI:37565"/>
    </ligand>
</feature>
<keyword evidence="7 14" id="KW-0548">Nucleotidyltransferase</keyword>
<comment type="similarity">
    <text evidence="2 14">Belongs to the tRNA(His) guanylyltransferase family.</text>
</comment>
<dbReference type="GO" id="GO:0006400">
    <property type="term" value="P:tRNA modification"/>
    <property type="evidence" value="ECO:0007669"/>
    <property type="project" value="UniProtKB-UniRule"/>
</dbReference>
<evidence type="ECO:0000256" key="6">
    <source>
        <dbReference type="ARBA" id="ARBA00022694"/>
    </source>
</evidence>
<feature type="domain" description="Thg1 C-terminal" evidence="18">
    <location>
        <begin position="180"/>
        <end position="288"/>
    </location>
</feature>
<protein>
    <recommendedName>
        <fullName evidence="4 14">tRNA(His) guanylyltransferase</fullName>
        <ecNumber evidence="3 14">2.7.7.79</ecNumber>
    </recommendedName>
    <alternativeName>
        <fullName evidence="12 14">tRNA-histidine guanylyltransferase</fullName>
    </alternativeName>
</protein>
<feature type="binding site" evidence="16">
    <location>
        <position position="116"/>
    </location>
    <ligand>
        <name>Mg(2+)</name>
        <dbReference type="ChEBI" id="CHEBI:18420"/>
        <label>1</label>
        <note>catalytic</note>
    </ligand>
</feature>
<feature type="binding site" evidence="16">
    <location>
        <position position="69"/>
    </location>
    <ligand>
        <name>Mg(2+)</name>
        <dbReference type="ChEBI" id="CHEBI:18420"/>
        <label>1</label>
        <note>catalytic</note>
    </ligand>
</feature>
<keyword evidence="11 14" id="KW-0342">GTP-binding</keyword>
<evidence type="ECO:0000256" key="4">
    <source>
        <dbReference type="ARBA" id="ARBA00015443"/>
    </source>
</evidence>
<gene>
    <name evidence="19" type="ORF">SmJEL517_g04307</name>
</gene>
<comment type="catalytic activity">
    <reaction evidence="13 14">
        <text>a 5'-end ribonucleotide-tRNA(His) + GTP + ATP + H2O = a 5'-end phospho-guanosine-ribonucleotide-tRNA(His) + AMP + 2 diphosphate + H(+)</text>
        <dbReference type="Rhea" id="RHEA:54564"/>
        <dbReference type="Rhea" id="RHEA-COMP:14193"/>
        <dbReference type="Rhea" id="RHEA-COMP:14917"/>
        <dbReference type="ChEBI" id="CHEBI:15377"/>
        <dbReference type="ChEBI" id="CHEBI:15378"/>
        <dbReference type="ChEBI" id="CHEBI:30616"/>
        <dbReference type="ChEBI" id="CHEBI:33019"/>
        <dbReference type="ChEBI" id="CHEBI:37565"/>
        <dbReference type="ChEBI" id="CHEBI:138282"/>
        <dbReference type="ChEBI" id="CHEBI:141847"/>
        <dbReference type="ChEBI" id="CHEBI:456215"/>
        <dbReference type="EC" id="2.7.7.79"/>
    </reaction>
</comment>
<evidence type="ECO:0000259" key="17">
    <source>
        <dbReference type="Pfam" id="PF04446"/>
    </source>
</evidence>
<keyword evidence="5 14" id="KW-0808">Transferase</keyword>
<proteinExistence type="inferred from homology"/>
<evidence type="ECO:0000256" key="13">
    <source>
        <dbReference type="ARBA" id="ARBA00047281"/>
    </source>
</evidence>
<evidence type="ECO:0000313" key="20">
    <source>
        <dbReference type="Proteomes" id="UP000319731"/>
    </source>
</evidence>
<evidence type="ECO:0000256" key="16">
    <source>
        <dbReference type="PIRSR" id="PIRSR028980-2"/>
    </source>
</evidence>
<dbReference type="RefSeq" id="XP_031023784.1">
    <property type="nucleotide sequence ID" value="XM_031170235.1"/>
</dbReference>
<dbReference type="PANTHER" id="PTHR12729:SF6">
    <property type="entry name" value="TRNA(HIS) GUANYLYLTRANSFERASE-RELATED"/>
    <property type="match status" value="1"/>
</dbReference>
<accession>A0A507C3R7</accession>
<evidence type="ECO:0000256" key="1">
    <source>
        <dbReference type="ARBA" id="ARBA00002939"/>
    </source>
</evidence>
<evidence type="ECO:0000256" key="8">
    <source>
        <dbReference type="ARBA" id="ARBA00022723"/>
    </source>
</evidence>
<evidence type="ECO:0000256" key="10">
    <source>
        <dbReference type="ARBA" id="ARBA00022842"/>
    </source>
</evidence>
<dbReference type="EC" id="2.7.7.79" evidence="3 14"/>
<dbReference type="FunFam" id="3.30.70.3000:FF:000001">
    <property type="entry name" value="tRNA(His) guanylyltransferase"/>
    <property type="match status" value="1"/>
</dbReference>
<dbReference type="GO" id="GO:0005525">
    <property type="term" value="F:GTP binding"/>
    <property type="evidence" value="ECO:0007669"/>
    <property type="project" value="UniProtKB-UniRule"/>
</dbReference>
<dbReference type="Pfam" id="PF14413">
    <property type="entry name" value="Thg1C"/>
    <property type="match status" value="1"/>
</dbReference>
<dbReference type="PIRSF" id="PIRSF028980">
    <property type="entry name" value="tRNAHis_guanylyltransferase"/>
    <property type="match status" value="1"/>
</dbReference>
<dbReference type="EMBL" id="QEAO01000028">
    <property type="protein sequence ID" value="TPX32606.1"/>
    <property type="molecule type" value="Genomic_DNA"/>
</dbReference>
<dbReference type="InterPro" id="IPR007537">
    <property type="entry name" value="tRNAHis_GuaTrfase_Thg1"/>
</dbReference>
<keyword evidence="20" id="KW-1185">Reference proteome</keyword>
<evidence type="ECO:0000313" key="19">
    <source>
        <dbReference type="EMBL" id="TPX32606.1"/>
    </source>
</evidence>
<evidence type="ECO:0000259" key="18">
    <source>
        <dbReference type="Pfam" id="PF14413"/>
    </source>
</evidence>
<dbReference type="Pfam" id="PF04446">
    <property type="entry name" value="Thg1"/>
    <property type="match status" value="1"/>
</dbReference>
<dbReference type="InterPro" id="IPR025845">
    <property type="entry name" value="Thg1_C_dom"/>
</dbReference>
<evidence type="ECO:0000256" key="3">
    <source>
        <dbReference type="ARBA" id="ARBA00012511"/>
    </source>
</evidence>
<dbReference type="Proteomes" id="UP000319731">
    <property type="component" value="Unassembled WGS sequence"/>
</dbReference>
<comment type="function">
    <text evidence="1 14">Adds a GMP to the 5'-end of tRNA(His) after transcription and RNase P cleavage.</text>
</comment>
<reference evidence="19 20" key="1">
    <citation type="journal article" date="2019" name="Sci. Rep.">
        <title>Comparative genomics of chytrid fungi reveal insights into the obligate biotrophic and pathogenic lifestyle of Synchytrium endobioticum.</title>
        <authorList>
            <person name="van de Vossenberg B.T.L.H."/>
            <person name="Warris S."/>
            <person name="Nguyen H.D.T."/>
            <person name="van Gent-Pelzer M.P.E."/>
            <person name="Joly D.L."/>
            <person name="van de Geest H.C."/>
            <person name="Bonants P.J.M."/>
            <person name="Smith D.S."/>
            <person name="Levesque C.A."/>
            <person name="van der Lee T.A.J."/>
        </authorList>
    </citation>
    <scope>NUCLEOTIDE SEQUENCE [LARGE SCALE GENOMIC DNA]</scope>
    <source>
        <strain evidence="19 20">JEL517</strain>
    </source>
</reference>
<feature type="domain" description="tRNAHis guanylyltransferase catalytic" evidence="17">
    <location>
        <begin position="47"/>
        <end position="176"/>
    </location>
</feature>
<evidence type="ECO:0000256" key="5">
    <source>
        <dbReference type="ARBA" id="ARBA00022679"/>
    </source>
</evidence>
<keyword evidence="8 14" id="KW-0479">Metal-binding</keyword>
<evidence type="ECO:0000256" key="2">
    <source>
        <dbReference type="ARBA" id="ARBA00010113"/>
    </source>
</evidence>
<dbReference type="InterPro" id="IPR038469">
    <property type="entry name" value="tRNAHis_GuaTrfase_Thg1_sf"/>
</dbReference>
<feature type="binding site" evidence="16">
    <location>
        <position position="70"/>
    </location>
    <ligand>
        <name>Mg(2+)</name>
        <dbReference type="ChEBI" id="CHEBI:18420"/>
        <label>1</label>
        <note>catalytic</note>
    </ligand>
</feature>
<evidence type="ECO:0000256" key="12">
    <source>
        <dbReference type="ARBA" id="ARBA00032480"/>
    </source>
</evidence>
<dbReference type="GO" id="GO:0000287">
    <property type="term" value="F:magnesium ion binding"/>
    <property type="evidence" value="ECO:0007669"/>
    <property type="project" value="UniProtKB-UniRule"/>
</dbReference>
<dbReference type="GO" id="GO:0008193">
    <property type="term" value="F:tRNA guanylyltransferase activity"/>
    <property type="evidence" value="ECO:0007669"/>
    <property type="project" value="UniProtKB-UniRule"/>
</dbReference>
<dbReference type="Gene3D" id="3.30.70.3000">
    <property type="match status" value="1"/>
</dbReference>
<keyword evidence="6 14" id="KW-0819">tRNA processing</keyword>
<dbReference type="InterPro" id="IPR024956">
    <property type="entry name" value="tRNAHis_GuaTrfase_cat"/>
</dbReference>
<feature type="binding site" evidence="15">
    <location>
        <begin position="69"/>
        <end position="74"/>
    </location>
    <ligand>
        <name>GTP</name>
        <dbReference type="ChEBI" id="CHEBI:37565"/>
    </ligand>
</feature>
<dbReference type="AlphaFoldDB" id="A0A507C3R7"/>
<evidence type="ECO:0000256" key="9">
    <source>
        <dbReference type="ARBA" id="ARBA00022741"/>
    </source>
</evidence>
<comment type="cofactor">
    <cofactor evidence="16">
        <name>Mg(2+)</name>
        <dbReference type="ChEBI" id="CHEBI:18420"/>
    </cofactor>
    <text evidence="16">Binds 2 magnesium ions per subunit.</text>
</comment>
<dbReference type="GeneID" id="42005532"/>
<evidence type="ECO:0000256" key="15">
    <source>
        <dbReference type="PIRSR" id="PIRSR028980-1"/>
    </source>
</evidence>
<dbReference type="STRING" id="1806994.A0A507C3R7"/>
<name>A0A507C3R7_9FUNG</name>
<comment type="caution">
    <text evidence="19">The sequence shown here is derived from an EMBL/GenBank/DDBJ whole genome shotgun (WGS) entry which is preliminary data.</text>
</comment>
<evidence type="ECO:0000256" key="7">
    <source>
        <dbReference type="ARBA" id="ARBA00022695"/>
    </source>
</evidence>
<sequence length="301" mass="34313">MRIERMQRQLGGAYQSILGIRISRITRLPPIGVSKRPVHAMALTRFAYVKNFEKNDALLPNTHIIVRIDGHSFHRFTTEHGFAKPNDIRAINLANHAATHVMKEFSDIVLAYGQSDEYSFALSKKTSLYGRRESKIASVIVSLFTSAYVMGWKQFMGDDVELRYPPSFDSRIVLYPSDGNLRDYFSWRQADCHINNLYNTAFWALVQDKTNSHTEREAQAILKDTDSAGKNELLFTNYGINYNSLPEIYRKGSVLVKKTQSISETSKTSQKEVVRERSVVVLEHGDIIGDAFWKENPTILG</sequence>